<sequence>MNTTPDRAARFVTTHTLLALDARHPFAAKSLIDAQDMHRTVMSGFAGWVDDGSRDARSQMGILSTWTVDLRQAQLSLVVQSAVPGDWHRLPRAALAEKPHSLTVDRTFHTGDKVDFRTVVNPVHNRPPAPGSPEKTRGTRIPHTRPEHVKSWFTRRLQPLGEPPVAPDGVTRIGADADPDHLALRMLPKASSQAPHKGLRLARAEIKGTLTITDPQIFVTALTRGIGHARAYSCGLILVR</sequence>
<dbReference type="Proteomes" id="UP000630936">
    <property type="component" value="Unassembled WGS sequence"/>
</dbReference>
<dbReference type="RefSeq" id="WP_229868384.1">
    <property type="nucleotide sequence ID" value="NZ_BMWG01000001.1"/>
</dbReference>
<dbReference type="SMART" id="SM01101">
    <property type="entry name" value="CRISPR_assoc"/>
    <property type="match status" value="1"/>
</dbReference>
<protein>
    <submittedName>
        <fullName evidence="2">Type I-E CRISPR-associated protein Cas6/Cse3/CasE</fullName>
    </submittedName>
</protein>
<proteinExistence type="predicted"/>
<dbReference type="SUPFAM" id="SSF117987">
    <property type="entry name" value="CRISPR-associated protein"/>
    <property type="match status" value="2"/>
</dbReference>
<comment type="caution">
    <text evidence="2">The sequence shown here is derived from an EMBL/GenBank/DDBJ whole genome shotgun (WGS) entry which is preliminary data.</text>
</comment>
<evidence type="ECO:0000313" key="3">
    <source>
        <dbReference type="Proteomes" id="UP000630936"/>
    </source>
</evidence>
<accession>A0A918PJQ9</accession>
<feature type="region of interest" description="Disordered" evidence="1">
    <location>
        <begin position="120"/>
        <end position="142"/>
    </location>
</feature>
<keyword evidence="3" id="KW-1185">Reference proteome</keyword>
<organism evidence="2 3">
    <name type="scientific">Streptomyces inusitatus</name>
    <dbReference type="NCBI Taxonomy" id="68221"/>
    <lineage>
        <taxon>Bacteria</taxon>
        <taxon>Bacillati</taxon>
        <taxon>Actinomycetota</taxon>
        <taxon>Actinomycetes</taxon>
        <taxon>Kitasatosporales</taxon>
        <taxon>Streptomycetaceae</taxon>
        <taxon>Streptomyces</taxon>
    </lineage>
</organism>
<evidence type="ECO:0000313" key="2">
    <source>
        <dbReference type="EMBL" id="GGZ13462.1"/>
    </source>
</evidence>
<name>A0A918PJQ9_9ACTN</name>
<reference evidence="2" key="2">
    <citation type="submission" date="2020-09" db="EMBL/GenBank/DDBJ databases">
        <authorList>
            <person name="Sun Q."/>
            <person name="Ohkuma M."/>
        </authorList>
    </citation>
    <scope>NUCLEOTIDE SEQUENCE</scope>
    <source>
        <strain evidence="2">JCM 4988</strain>
    </source>
</reference>
<dbReference type="Pfam" id="PF08798">
    <property type="entry name" value="CRISPR_assoc"/>
    <property type="match status" value="1"/>
</dbReference>
<reference evidence="2" key="1">
    <citation type="journal article" date="2014" name="Int. J. Syst. Evol. Microbiol.">
        <title>Complete genome sequence of Corynebacterium casei LMG S-19264T (=DSM 44701T), isolated from a smear-ripened cheese.</title>
        <authorList>
            <consortium name="US DOE Joint Genome Institute (JGI-PGF)"/>
            <person name="Walter F."/>
            <person name="Albersmeier A."/>
            <person name="Kalinowski J."/>
            <person name="Ruckert C."/>
        </authorList>
    </citation>
    <scope>NUCLEOTIDE SEQUENCE</scope>
    <source>
        <strain evidence="2">JCM 4988</strain>
    </source>
</reference>
<evidence type="ECO:0000256" key="1">
    <source>
        <dbReference type="SAM" id="MobiDB-lite"/>
    </source>
</evidence>
<dbReference type="EMBL" id="BMWG01000001">
    <property type="protein sequence ID" value="GGZ13462.1"/>
    <property type="molecule type" value="Genomic_DNA"/>
</dbReference>
<gene>
    <name evidence="2" type="ORF">GCM10010387_01870</name>
</gene>
<dbReference type="Gene3D" id="3.30.70.1200">
    <property type="entry name" value="Crispr-associated protein, domain 1"/>
    <property type="match status" value="1"/>
</dbReference>
<dbReference type="InterPro" id="IPR010179">
    <property type="entry name" value="CRISPR-assoc_prot_Cse3"/>
</dbReference>
<dbReference type="Gene3D" id="3.30.70.1210">
    <property type="entry name" value="Crispr-associated protein, domain 2"/>
    <property type="match status" value="1"/>
</dbReference>
<dbReference type="AlphaFoldDB" id="A0A918PJQ9"/>